<dbReference type="EMBL" id="KN662891">
    <property type="protein sequence ID" value="KHN13009.1"/>
    <property type="molecule type" value="Genomic_DNA"/>
</dbReference>
<keyword evidence="1" id="KW-1133">Transmembrane helix</keyword>
<dbReference type="Proteomes" id="UP000053555">
    <property type="component" value="Unassembled WGS sequence"/>
</dbReference>
<sequence length="65" mass="7213">MCMRTELSWTCIIVGVVGSCSHSSISNHVNTLLATVKRYPAAILVTSTLCFFPSLFLSWLEILHI</sequence>
<protein>
    <submittedName>
        <fullName evidence="2">Uncharacterized protein</fullName>
    </submittedName>
</protein>
<gene>
    <name evidence="2" type="ORF">glysoja_027297</name>
</gene>
<reference evidence="2" key="1">
    <citation type="submission" date="2014-07" db="EMBL/GenBank/DDBJ databases">
        <title>Identification of a novel salt tolerance gene in wild soybean by whole-genome sequencing.</title>
        <authorList>
            <person name="Lam H.-M."/>
            <person name="Qi X."/>
            <person name="Li M.-W."/>
            <person name="Liu X."/>
            <person name="Xie M."/>
            <person name="Ni M."/>
            <person name="Xu X."/>
        </authorList>
    </citation>
    <scope>NUCLEOTIDE SEQUENCE [LARGE SCALE GENOMIC DNA]</scope>
    <source>
        <tissue evidence="2">Root</tissue>
    </source>
</reference>
<proteinExistence type="predicted"/>
<dbReference type="AlphaFoldDB" id="A0A0B2PZ99"/>
<accession>A0A0B2PZ99</accession>
<evidence type="ECO:0000313" key="2">
    <source>
        <dbReference type="EMBL" id="KHN13009.1"/>
    </source>
</evidence>
<keyword evidence="1" id="KW-0472">Membrane</keyword>
<feature type="transmembrane region" description="Helical" evidence="1">
    <location>
        <begin position="39"/>
        <end position="60"/>
    </location>
</feature>
<evidence type="ECO:0000256" key="1">
    <source>
        <dbReference type="SAM" id="Phobius"/>
    </source>
</evidence>
<keyword evidence="1" id="KW-0812">Transmembrane</keyword>
<name>A0A0B2PZ99_GLYSO</name>
<dbReference type="PROSITE" id="PS51257">
    <property type="entry name" value="PROKAR_LIPOPROTEIN"/>
    <property type="match status" value="1"/>
</dbReference>
<organism evidence="2">
    <name type="scientific">Glycine soja</name>
    <name type="common">Wild soybean</name>
    <dbReference type="NCBI Taxonomy" id="3848"/>
    <lineage>
        <taxon>Eukaryota</taxon>
        <taxon>Viridiplantae</taxon>
        <taxon>Streptophyta</taxon>
        <taxon>Embryophyta</taxon>
        <taxon>Tracheophyta</taxon>
        <taxon>Spermatophyta</taxon>
        <taxon>Magnoliopsida</taxon>
        <taxon>eudicotyledons</taxon>
        <taxon>Gunneridae</taxon>
        <taxon>Pentapetalae</taxon>
        <taxon>rosids</taxon>
        <taxon>fabids</taxon>
        <taxon>Fabales</taxon>
        <taxon>Fabaceae</taxon>
        <taxon>Papilionoideae</taxon>
        <taxon>50 kb inversion clade</taxon>
        <taxon>NPAAA clade</taxon>
        <taxon>indigoferoid/millettioid clade</taxon>
        <taxon>Phaseoleae</taxon>
        <taxon>Glycine</taxon>
        <taxon>Glycine subgen. Soja</taxon>
    </lineage>
</organism>